<dbReference type="EMBL" id="CAJNOC010005644">
    <property type="protein sequence ID" value="CAF1057996.1"/>
    <property type="molecule type" value="Genomic_DNA"/>
</dbReference>
<dbReference type="AlphaFoldDB" id="A0A814KZX6"/>
<dbReference type="Gene3D" id="3.30.70.2760">
    <property type="match status" value="1"/>
</dbReference>
<dbReference type="OrthoDB" id="9991235at2759"/>
<proteinExistence type="predicted"/>
<organism evidence="1 2">
    <name type="scientific">Brachionus calyciflorus</name>
    <dbReference type="NCBI Taxonomy" id="104777"/>
    <lineage>
        <taxon>Eukaryota</taxon>
        <taxon>Metazoa</taxon>
        <taxon>Spiralia</taxon>
        <taxon>Gnathifera</taxon>
        <taxon>Rotifera</taxon>
        <taxon>Eurotatoria</taxon>
        <taxon>Monogononta</taxon>
        <taxon>Pseudotrocha</taxon>
        <taxon>Ploima</taxon>
        <taxon>Brachionidae</taxon>
        <taxon>Brachionus</taxon>
    </lineage>
</organism>
<evidence type="ECO:0000313" key="2">
    <source>
        <dbReference type="Proteomes" id="UP000663879"/>
    </source>
</evidence>
<accession>A0A814KZX6</accession>
<evidence type="ECO:0000313" key="1">
    <source>
        <dbReference type="EMBL" id="CAF1057996.1"/>
    </source>
</evidence>
<name>A0A814KZX6_9BILA</name>
<reference evidence="1" key="1">
    <citation type="submission" date="2021-02" db="EMBL/GenBank/DDBJ databases">
        <authorList>
            <person name="Nowell W R."/>
        </authorList>
    </citation>
    <scope>NUCLEOTIDE SEQUENCE</scope>
    <source>
        <strain evidence="1">Ploen Becks lab</strain>
    </source>
</reference>
<comment type="caution">
    <text evidence="1">The sequence shown here is derived from an EMBL/GenBank/DDBJ whole genome shotgun (WGS) entry which is preliminary data.</text>
</comment>
<keyword evidence="2" id="KW-1185">Reference proteome</keyword>
<dbReference type="Proteomes" id="UP000663879">
    <property type="component" value="Unassembled WGS sequence"/>
</dbReference>
<sequence length="84" mass="10152">ESSVNFGNKDKDPLEWLHFYAKNSNKIVTKDDIWEYNSEMRPQKFEQITWNFYLKNENLLNDSLFIKELKEEFDKICTNINLSV</sequence>
<gene>
    <name evidence="1" type="ORF">OXX778_LOCUS19148</name>
</gene>
<feature type="non-terminal residue" evidence="1">
    <location>
        <position position="1"/>
    </location>
</feature>
<protein>
    <submittedName>
        <fullName evidence="1">Uncharacterized protein</fullName>
    </submittedName>
</protein>